<proteinExistence type="predicted"/>
<accession>A0A146GDP4</accession>
<keyword evidence="3" id="KW-1185">Reference proteome</keyword>
<comment type="caution">
    <text evidence="2">The sequence shown here is derived from an EMBL/GenBank/DDBJ whole genome shotgun (WGS) entry which is preliminary data.</text>
</comment>
<evidence type="ECO:0000313" key="3">
    <source>
        <dbReference type="Proteomes" id="UP000076023"/>
    </source>
</evidence>
<evidence type="ECO:0008006" key="4">
    <source>
        <dbReference type="Google" id="ProtNLM"/>
    </source>
</evidence>
<dbReference type="AlphaFoldDB" id="A0A146GDP4"/>
<dbReference type="InParanoid" id="A0A146GDP4"/>
<evidence type="ECO:0000256" key="1">
    <source>
        <dbReference type="SAM" id="SignalP"/>
    </source>
</evidence>
<dbReference type="STRING" id="690879.TSACC_3337"/>
<reference evidence="3" key="1">
    <citation type="journal article" date="2017" name="Genome Announc.">
        <title>Draft Genome Sequence of Terrimicrobium sacchariphilum NM-5T, a Facultative Anaerobic Soil Bacterium of the Class Spartobacteria.</title>
        <authorList>
            <person name="Qiu Y.L."/>
            <person name="Tourlousse D.M."/>
            <person name="Matsuura N."/>
            <person name="Ohashi A."/>
            <person name="Sekiguchi Y."/>
        </authorList>
    </citation>
    <scope>NUCLEOTIDE SEQUENCE [LARGE SCALE GENOMIC DNA]</scope>
    <source>
        <strain evidence="3">NM-5</strain>
    </source>
</reference>
<feature type="chain" id="PRO_5007524909" description="Lipoprotein" evidence="1">
    <location>
        <begin position="21"/>
        <end position="171"/>
    </location>
</feature>
<protein>
    <recommendedName>
        <fullName evidence="4">Lipoprotein</fullName>
    </recommendedName>
</protein>
<keyword evidence="1" id="KW-0732">Signal</keyword>
<evidence type="ECO:0000313" key="2">
    <source>
        <dbReference type="EMBL" id="GAT35272.1"/>
    </source>
</evidence>
<dbReference type="EMBL" id="BDCO01000003">
    <property type="protein sequence ID" value="GAT35272.1"/>
    <property type="molecule type" value="Genomic_DNA"/>
</dbReference>
<gene>
    <name evidence="2" type="ORF">TSACC_3337</name>
</gene>
<dbReference type="RefSeq" id="WP_153811542.1">
    <property type="nucleotide sequence ID" value="NZ_BDCO01000003.1"/>
</dbReference>
<name>A0A146GDP4_TERSA</name>
<feature type="signal peptide" evidence="1">
    <location>
        <begin position="1"/>
        <end position="20"/>
    </location>
</feature>
<sequence>MRTFLVLALTAILFTACSSVQEPATKLERANVLPLALDNAFQFRKIKMYYNQPVDQNISAENEPATFERNRINFGAVDSWDRQQREGNYYCFFWRATQEADVTVRFEYRQAALGNYVMAQERYYPSTRGSHKSDFEVTGDDFQENGRVTSWRVLLIVDGRIVAFRQSFMWK</sequence>
<organism evidence="2 3">
    <name type="scientific">Terrimicrobium sacchariphilum</name>
    <dbReference type="NCBI Taxonomy" id="690879"/>
    <lineage>
        <taxon>Bacteria</taxon>
        <taxon>Pseudomonadati</taxon>
        <taxon>Verrucomicrobiota</taxon>
        <taxon>Terrimicrobiia</taxon>
        <taxon>Terrimicrobiales</taxon>
        <taxon>Terrimicrobiaceae</taxon>
        <taxon>Terrimicrobium</taxon>
    </lineage>
</organism>
<dbReference type="PROSITE" id="PS51257">
    <property type="entry name" value="PROKAR_LIPOPROTEIN"/>
    <property type="match status" value="1"/>
</dbReference>
<dbReference type="Proteomes" id="UP000076023">
    <property type="component" value="Unassembled WGS sequence"/>
</dbReference>
<dbReference type="OrthoDB" id="190919at2"/>